<dbReference type="Gene3D" id="3.40.50.1700">
    <property type="entry name" value="Glycoside hydrolase family 3 C-terminal domain"/>
    <property type="match status" value="1"/>
</dbReference>
<keyword evidence="7 10" id="KW-0119">Carbohydrate metabolism</keyword>
<dbReference type="InterPro" id="IPR036881">
    <property type="entry name" value="Glyco_hydro_3_C_sf"/>
</dbReference>
<dbReference type="PRINTS" id="PR00133">
    <property type="entry name" value="GLHYDRLASE3"/>
</dbReference>
<dbReference type="Gene3D" id="2.60.40.10">
    <property type="entry name" value="Immunoglobulins"/>
    <property type="match status" value="1"/>
</dbReference>
<dbReference type="InterPro" id="IPR019800">
    <property type="entry name" value="Glyco_hydro_3_AS"/>
</dbReference>
<dbReference type="EMBL" id="CABFOC020000003">
    <property type="protein sequence ID" value="CAH0043818.1"/>
    <property type="molecule type" value="Genomic_DNA"/>
</dbReference>
<feature type="non-terminal residue" evidence="12">
    <location>
        <position position="1"/>
    </location>
</feature>
<name>A0A9N9YT08_9HYPO</name>
<feature type="domain" description="PA14" evidence="11">
    <location>
        <begin position="427"/>
        <end position="581"/>
    </location>
</feature>
<dbReference type="Pfam" id="PF01915">
    <property type="entry name" value="Glyco_hydro_3_C"/>
    <property type="match status" value="1"/>
</dbReference>
<dbReference type="InterPro" id="IPR036962">
    <property type="entry name" value="Glyco_hydro_3_N_sf"/>
</dbReference>
<protein>
    <recommendedName>
        <fullName evidence="4 10">beta-glucosidase</fullName>
        <ecNumber evidence="4 10">3.2.1.21</ecNumber>
    </recommendedName>
</protein>
<keyword evidence="8 10" id="KW-0326">Glycosidase</keyword>
<dbReference type="InterPro" id="IPR002772">
    <property type="entry name" value="Glyco_hydro_3_C"/>
</dbReference>
<evidence type="ECO:0000256" key="8">
    <source>
        <dbReference type="ARBA" id="ARBA00023295"/>
    </source>
</evidence>
<dbReference type="OrthoDB" id="47059at2759"/>
<comment type="caution">
    <text evidence="12">The sequence shown here is derived from an EMBL/GenBank/DDBJ whole genome shotgun (WGS) entry which is preliminary data.</text>
</comment>
<keyword evidence="9 10" id="KW-0624">Polysaccharide degradation</keyword>
<evidence type="ECO:0000256" key="7">
    <source>
        <dbReference type="ARBA" id="ARBA00023277"/>
    </source>
</evidence>
<dbReference type="InterPro" id="IPR017853">
    <property type="entry name" value="GH"/>
</dbReference>
<evidence type="ECO:0000256" key="1">
    <source>
        <dbReference type="ARBA" id="ARBA00000448"/>
    </source>
</evidence>
<dbReference type="Proteomes" id="UP000775872">
    <property type="component" value="Unassembled WGS sequence"/>
</dbReference>
<organism evidence="12 13">
    <name type="scientific">Clonostachys solani</name>
    <dbReference type="NCBI Taxonomy" id="160281"/>
    <lineage>
        <taxon>Eukaryota</taxon>
        <taxon>Fungi</taxon>
        <taxon>Dikarya</taxon>
        <taxon>Ascomycota</taxon>
        <taxon>Pezizomycotina</taxon>
        <taxon>Sordariomycetes</taxon>
        <taxon>Hypocreomycetidae</taxon>
        <taxon>Hypocreales</taxon>
        <taxon>Bionectriaceae</taxon>
        <taxon>Clonostachys</taxon>
    </lineage>
</organism>
<sequence>PVRQRPTHNGINDASIITSEVNMSSTVVDIPSLVSKLTLEEKISLLAGVDWWRTFSVDRDGVLVPQIKFTDGPNGARGESYVSGIKAACFPCGTSLGSTFDSSILEKVGAAVAKEALTKSASVLLGPTLNVIRSPLGGRNYETYSEDPFLLGVLAAAYVRGCQAEGTVAATPKHFVANDAENQRTTLSVEVDEQTLREIYLKPFQLVLRLSDPWCFMTSYNRINGEYVADSHDLVTNVLRKEWGFNGVVVSDWMGTYSVAPGINAGVDIEMPGLPKWRKKDEVIKLVEDARISKETIDSSAHRILELAKRLGRFEDPTEHPEREVQDAERDALIETSAADGIVLLKNDNNVLPIPKGASVALIGHHATSVVLGGGGSARVDALHAITPVEGFEKRGHPTSVAVGVPVFGAIPHADPSIVFAPGSAEQRAEPVKLEWFNGLKIGEHKVHEETRPQAEYMIKEKWPDYLDRVEYCTRITFDLVAPSSGDAMFGVISTGAAKCYIDDVLVFERVQETKLRPESFYFFKKQLEKRFTFKQEAGRRYKIRLESWACEPKILNAAPLFGKMFQGSAVRFHEQINIDDCLDEAKRVASACDYAVVCVGNTNEIESEGFDRDTMDLTSDQYKLIDAVNSANSKTAVVSFCGAPISLVQFIDSTPVVVQAWFPGQETGHSVASVLTGAVNPSGRLPLSWPKKLEDNSSFRNFPVGEDDILKYEEGLDVGYRWYDRKASPDPLFPFGYGLSYSKYAITRAEIYGQGSITDVNSTIMIKAQVQNTGPYDGKVVVQFYIASPDMARPADGSFQQRPVKELQGFSKVEVAVGQTQEVCVELDKYSVSIYDAQNKRWQAKEGEYSVLVGLSSVDIAQSVSFRVDKEFTWTGL</sequence>
<dbReference type="InterPro" id="IPR001764">
    <property type="entry name" value="Glyco_hydro_3_N"/>
</dbReference>
<evidence type="ECO:0000313" key="12">
    <source>
        <dbReference type="EMBL" id="CAH0043818.1"/>
    </source>
</evidence>
<evidence type="ECO:0000256" key="3">
    <source>
        <dbReference type="ARBA" id="ARBA00005336"/>
    </source>
</evidence>
<keyword evidence="6" id="KW-0325">Glycoprotein</keyword>
<evidence type="ECO:0000256" key="5">
    <source>
        <dbReference type="ARBA" id="ARBA00022801"/>
    </source>
</evidence>
<comment type="similarity">
    <text evidence="3 10">Belongs to the glycosyl hydrolase 3 family.</text>
</comment>
<evidence type="ECO:0000259" key="11">
    <source>
        <dbReference type="PROSITE" id="PS51820"/>
    </source>
</evidence>
<reference evidence="12 13" key="2">
    <citation type="submission" date="2021-10" db="EMBL/GenBank/DDBJ databases">
        <authorList>
            <person name="Piombo E."/>
        </authorList>
    </citation>
    <scope>NUCLEOTIDE SEQUENCE [LARGE SCALE GENOMIC DNA]</scope>
</reference>
<comment type="pathway">
    <text evidence="2 10">Glycan metabolism; cellulose degradation.</text>
</comment>
<reference evidence="13" key="1">
    <citation type="submission" date="2019-06" db="EMBL/GenBank/DDBJ databases">
        <authorList>
            <person name="Broberg M."/>
        </authorList>
    </citation>
    <scope>NUCLEOTIDE SEQUENCE [LARGE SCALE GENOMIC DNA]</scope>
</reference>
<dbReference type="InterPro" id="IPR013783">
    <property type="entry name" value="Ig-like_fold"/>
</dbReference>
<dbReference type="SUPFAM" id="SSF52279">
    <property type="entry name" value="Beta-D-glucan exohydrolase, C-terminal domain"/>
    <property type="match status" value="1"/>
</dbReference>
<dbReference type="Pfam" id="PF00933">
    <property type="entry name" value="Glyco_hydro_3"/>
    <property type="match status" value="1"/>
</dbReference>
<evidence type="ECO:0000256" key="2">
    <source>
        <dbReference type="ARBA" id="ARBA00004987"/>
    </source>
</evidence>
<evidence type="ECO:0000313" key="13">
    <source>
        <dbReference type="Proteomes" id="UP000775872"/>
    </source>
</evidence>
<proteinExistence type="inferred from homology"/>
<dbReference type="GO" id="GO:0009251">
    <property type="term" value="P:glucan catabolic process"/>
    <property type="evidence" value="ECO:0007669"/>
    <property type="project" value="TreeGrafter"/>
</dbReference>
<dbReference type="PANTHER" id="PTHR42715">
    <property type="entry name" value="BETA-GLUCOSIDASE"/>
    <property type="match status" value="1"/>
</dbReference>
<gene>
    <name evidence="12" type="ORF">CSOL1703_00009685</name>
</gene>
<keyword evidence="5 10" id="KW-0378">Hydrolase</keyword>
<dbReference type="InterPro" id="IPR037524">
    <property type="entry name" value="PA14/GLEYA"/>
</dbReference>
<dbReference type="InterPro" id="IPR011658">
    <property type="entry name" value="PA14_dom"/>
</dbReference>
<dbReference type="PROSITE" id="PS51820">
    <property type="entry name" value="PA14"/>
    <property type="match status" value="1"/>
</dbReference>
<dbReference type="Pfam" id="PF14310">
    <property type="entry name" value="Fn3-like"/>
    <property type="match status" value="1"/>
</dbReference>
<keyword evidence="13" id="KW-1185">Reference proteome</keyword>
<dbReference type="PANTHER" id="PTHR42715:SF3">
    <property type="entry name" value="BETA-GLUCOSIDASE B-RELATED"/>
    <property type="match status" value="1"/>
</dbReference>
<evidence type="ECO:0000256" key="9">
    <source>
        <dbReference type="ARBA" id="ARBA00023326"/>
    </source>
</evidence>
<accession>A0A9N9YT08</accession>
<dbReference type="InterPro" id="IPR026891">
    <property type="entry name" value="Fn3-like"/>
</dbReference>
<dbReference type="Pfam" id="PF07691">
    <property type="entry name" value="PA14"/>
    <property type="match status" value="1"/>
</dbReference>
<comment type="catalytic activity">
    <reaction evidence="1 10">
        <text>Hydrolysis of terminal, non-reducing beta-D-glucosyl residues with release of beta-D-glucose.</text>
        <dbReference type="EC" id="3.2.1.21"/>
    </reaction>
</comment>
<dbReference type="SMART" id="SM01217">
    <property type="entry name" value="Fn3_like"/>
    <property type="match status" value="1"/>
</dbReference>
<dbReference type="AlphaFoldDB" id="A0A9N9YT08"/>
<evidence type="ECO:0000256" key="6">
    <source>
        <dbReference type="ARBA" id="ARBA00023180"/>
    </source>
</evidence>
<dbReference type="Gene3D" id="2.60.120.260">
    <property type="entry name" value="Galactose-binding domain-like"/>
    <property type="match status" value="1"/>
</dbReference>
<dbReference type="PROSITE" id="PS00775">
    <property type="entry name" value="GLYCOSYL_HYDROL_F3"/>
    <property type="match status" value="1"/>
</dbReference>
<evidence type="ECO:0000256" key="4">
    <source>
        <dbReference type="ARBA" id="ARBA00012744"/>
    </source>
</evidence>
<dbReference type="EC" id="3.2.1.21" evidence="4 10"/>
<dbReference type="InterPro" id="IPR050288">
    <property type="entry name" value="Cellulose_deg_GH3"/>
</dbReference>
<evidence type="ECO:0000256" key="10">
    <source>
        <dbReference type="RuleBase" id="RU361161"/>
    </source>
</evidence>
<dbReference type="Gene3D" id="3.20.20.300">
    <property type="entry name" value="Glycoside hydrolase, family 3, N-terminal domain"/>
    <property type="match status" value="1"/>
</dbReference>
<dbReference type="SUPFAM" id="SSF51445">
    <property type="entry name" value="(Trans)glycosidases"/>
    <property type="match status" value="1"/>
</dbReference>
<dbReference type="GO" id="GO:0008422">
    <property type="term" value="F:beta-glucosidase activity"/>
    <property type="evidence" value="ECO:0007669"/>
    <property type="project" value="UniProtKB-EC"/>
</dbReference>